<evidence type="ECO:0000256" key="4">
    <source>
        <dbReference type="ARBA" id="ARBA00022729"/>
    </source>
</evidence>
<dbReference type="Gene3D" id="1.50.10.10">
    <property type="match status" value="1"/>
</dbReference>
<dbReference type="GO" id="GO:0005975">
    <property type="term" value="P:carbohydrate metabolic process"/>
    <property type="evidence" value="ECO:0007669"/>
    <property type="project" value="InterPro"/>
</dbReference>
<evidence type="ECO:0000256" key="6">
    <source>
        <dbReference type="ARBA" id="ARBA00023157"/>
    </source>
</evidence>
<dbReference type="STRING" id="1182541.W9XS84"/>
<keyword evidence="5 12" id="KW-0378">Hydrolase</keyword>
<dbReference type="InterPro" id="IPR036026">
    <property type="entry name" value="Seven-hairpin_glycosidases"/>
</dbReference>
<evidence type="ECO:0000256" key="12">
    <source>
        <dbReference type="RuleBase" id="RU361193"/>
    </source>
</evidence>
<keyword evidence="8 12" id="KW-0326">Glycosidase</keyword>
<dbReference type="InterPro" id="IPR001382">
    <property type="entry name" value="Glyco_hydro_47"/>
</dbReference>
<proteinExistence type="inferred from homology"/>
<evidence type="ECO:0000313" key="13">
    <source>
        <dbReference type="EMBL" id="EXJ83093.1"/>
    </source>
</evidence>
<dbReference type="Proteomes" id="UP000019484">
    <property type="component" value="Unassembled WGS sequence"/>
</dbReference>
<dbReference type="EC" id="3.2.1.-" evidence="12"/>
<evidence type="ECO:0000313" key="14">
    <source>
        <dbReference type="Proteomes" id="UP000019484"/>
    </source>
</evidence>
<dbReference type="EMBL" id="AMWN01000006">
    <property type="protein sequence ID" value="EXJ83093.1"/>
    <property type="molecule type" value="Genomic_DNA"/>
</dbReference>
<evidence type="ECO:0000256" key="5">
    <source>
        <dbReference type="ARBA" id="ARBA00022801"/>
    </source>
</evidence>
<keyword evidence="7" id="KW-0325">Glycoprotein</keyword>
<comment type="catalytic activity">
    <reaction evidence="10">
        <text>N(4)-(alpha-D-Man-(1-&gt;2)-alpha-D-Man-(1-&gt;2)-alpha-D-Man-(1-&gt;3)-[alpha-D-Man-(1-&gt;2)-alpha-D-Man-(1-&gt;3)-[alpha-D-Man-(1-&gt;2)-alpha-D-Man-(1-&gt;6)]-alpha-D-Man-(1-&gt;6)]-beta-D-Man-(1-&gt;4)-beta-D-GlcNAc-(1-&gt;4)-beta-D-GlcNAc)-L-asparaginyl-[protein] (N-glucan mannose isomer 9A1,2,3B1,2,3) + 4 H2O = N(4)-(alpha-D-Man-(1-&gt;3)-[alpha-D-Man-(1-&gt;3)-[alpha-D-Man-(1-&gt;6)]-alpha-D-Man-(1-&gt;6)]-beta-D-Man-(1-&gt;4)-beta-D-GlcNAc-(1-&gt;4)-beta-D-GlcNAc)-L-asparaginyl-[protein] (N-glucan mannose isomer 5A1,2) + 4 beta-D-mannose</text>
        <dbReference type="Rhea" id="RHEA:56008"/>
        <dbReference type="Rhea" id="RHEA-COMP:14356"/>
        <dbReference type="Rhea" id="RHEA-COMP:14367"/>
        <dbReference type="ChEBI" id="CHEBI:15377"/>
        <dbReference type="ChEBI" id="CHEBI:28563"/>
        <dbReference type="ChEBI" id="CHEBI:59087"/>
        <dbReference type="ChEBI" id="CHEBI:139493"/>
        <dbReference type="EC" id="3.2.1.113"/>
    </reaction>
</comment>
<dbReference type="OrthoDB" id="8118055at2759"/>
<dbReference type="PANTHER" id="PTHR11742:SF101">
    <property type="entry name" value="MANNOSYL-OLIGOSACCHARIDE ALPHA-1,2-MANNOSIDASE 1B"/>
    <property type="match status" value="1"/>
</dbReference>
<organism evidence="13 14">
    <name type="scientific">Capronia coronata CBS 617.96</name>
    <dbReference type="NCBI Taxonomy" id="1182541"/>
    <lineage>
        <taxon>Eukaryota</taxon>
        <taxon>Fungi</taxon>
        <taxon>Dikarya</taxon>
        <taxon>Ascomycota</taxon>
        <taxon>Pezizomycotina</taxon>
        <taxon>Eurotiomycetes</taxon>
        <taxon>Chaetothyriomycetidae</taxon>
        <taxon>Chaetothyriales</taxon>
        <taxon>Herpotrichiellaceae</taxon>
        <taxon>Capronia</taxon>
    </lineage>
</organism>
<evidence type="ECO:0000256" key="9">
    <source>
        <dbReference type="ARBA" id="ARBA00047669"/>
    </source>
</evidence>
<keyword evidence="11" id="KW-0479">Metal-binding</keyword>
<dbReference type="HOGENOM" id="CLU_003818_0_2_1"/>
<protein>
    <recommendedName>
        <fullName evidence="12">alpha-1,2-Mannosidase</fullName>
        <ecNumber evidence="12">3.2.1.-</ecNumber>
    </recommendedName>
</protein>
<dbReference type="GeneID" id="19161578"/>
<dbReference type="eggNOG" id="KOG2431">
    <property type="taxonomic scope" value="Eukaryota"/>
</dbReference>
<dbReference type="InterPro" id="IPR050749">
    <property type="entry name" value="Glycosyl_Hydrolase_47"/>
</dbReference>
<comment type="cofactor">
    <cofactor evidence="1 11">
        <name>Ca(2+)</name>
        <dbReference type="ChEBI" id="CHEBI:29108"/>
    </cofactor>
</comment>
<name>W9XS84_9EURO</name>
<dbReference type="RefSeq" id="XP_007725779.1">
    <property type="nucleotide sequence ID" value="XM_007727589.1"/>
</dbReference>
<sequence>MELPDVVDTILQHISSIDFPATELKISLSQASKTYMGGLLSAHELLTGPLSHLASNKSAVAALLTQAQTLADSLSFAFDTPSHLPQNNLLLKPRPKHRRVATTGITSIGTIALEWTHLTTLSQHQSYADLVGRAMGRLWNSKKGGQCEKAFPDFPGNVLSLKSGNYVSYEGVYVGGAGSFYEYLMKMYIYSPTEYSFYRHRWTRAVDATMKRLASHPSSRPDLTFLASINCTDVLYSSDHSAFFAAGNFILGGTVLHKPRYVDFGLTLVESQVELYRSTATGLGPDRYAWLPAWCNKHPSKAKLKANPHACQLPPECANQTDFYATAGYCVVEPKNMLRPEVLESLYYAYRATGNRKYQDMSWEIFQAMIRATRVSSGGFSQVADVNVMPENDGPGGRLDMMYGFFMAETIKYAYLIHVEEGEWHMQADGRNKWVFNSQAHPLRVRESVV</sequence>
<reference evidence="13 14" key="1">
    <citation type="submission" date="2013-03" db="EMBL/GenBank/DDBJ databases">
        <title>The Genome Sequence of Capronia coronata CBS 617.96.</title>
        <authorList>
            <consortium name="The Broad Institute Genomics Platform"/>
            <person name="Cuomo C."/>
            <person name="de Hoog S."/>
            <person name="Gorbushina A."/>
            <person name="Walker B."/>
            <person name="Young S.K."/>
            <person name="Zeng Q."/>
            <person name="Gargeya S."/>
            <person name="Fitzgerald M."/>
            <person name="Haas B."/>
            <person name="Abouelleil A."/>
            <person name="Allen A.W."/>
            <person name="Alvarado L."/>
            <person name="Arachchi H.M."/>
            <person name="Berlin A.M."/>
            <person name="Chapman S.B."/>
            <person name="Gainer-Dewar J."/>
            <person name="Goldberg J."/>
            <person name="Griggs A."/>
            <person name="Gujja S."/>
            <person name="Hansen M."/>
            <person name="Howarth C."/>
            <person name="Imamovic A."/>
            <person name="Ireland A."/>
            <person name="Larimer J."/>
            <person name="McCowan C."/>
            <person name="Murphy C."/>
            <person name="Pearson M."/>
            <person name="Poon T.W."/>
            <person name="Priest M."/>
            <person name="Roberts A."/>
            <person name="Saif S."/>
            <person name="Shea T."/>
            <person name="Sisk P."/>
            <person name="Sykes S."/>
            <person name="Wortman J."/>
            <person name="Nusbaum C."/>
            <person name="Birren B."/>
        </authorList>
    </citation>
    <scope>NUCLEOTIDE SEQUENCE [LARGE SCALE GENOMIC DNA]</scope>
    <source>
        <strain evidence="13 14">CBS 617.96</strain>
    </source>
</reference>
<dbReference type="GO" id="GO:0004571">
    <property type="term" value="F:mannosyl-oligosaccharide 1,2-alpha-mannosidase activity"/>
    <property type="evidence" value="ECO:0007669"/>
    <property type="project" value="UniProtKB-EC"/>
</dbReference>
<dbReference type="GO" id="GO:0016020">
    <property type="term" value="C:membrane"/>
    <property type="evidence" value="ECO:0007669"/>
    <property type="project" value="InterPro"/>
</dbReference>
<evidence type="ECO:0000256" key="2">
    <source>
        <dbReference type="ARBA" id="ARBA00004922"/>
    </source>
</evidence>
<accession>W9XS84</accession>
<keyword evidence="6" id="KW-1015">Disulfide bond</keyword>
<dbReference type="AlphaFoldDB" id="W9XS84"/>
<comment type="catalytic activity">
    <reaction evidence="9">
        <text>N(4)-(alpha-D-Man-(1-&gt;2)-alpha-D-Man-(1-&gt;2)-alpha-D-Man-(1-&gt;3)-[alpha-D-Man-(1-&gt;3)-[alpha-D-Man-(1-&gt;2)-alpha-D-Man-(1-&gt;6)]-alpha-D-Man-(1-&gt;6)]-beta-D-Man-(1-&gt;4)-beta-D-GlcNAc-(1-&gt;4)-beta-D-GlcNAc)-L-asparaginyl-[protein] (N-glucan mannose isomer 8A1,2,3B1,3) + 3 H2O = N(4)-(alpha-D-Man-(1-&gt;3)-[alpha-D-Man-(1-&gt;3)-[alpha-D-Man-(1-&gt;6)]-alpha-D-Man-(1-&gt;6)]-beta-D-Man-(1-&gt;4)-beta-D-GlcNAc-(1-&gt;4)-beta-D-GlcNAc)-L-asparaginyl-[protein] (N-glucan mannose isomer 5A1,2) + 3 beta-D-mannose</text>
        <dbReference type="Rhea" id="RHEA:56028"/>
        <dbReference type="Rhea" id="RHEA-COMP:14358"/>
        <dbReference type="Rhea" id="RHEA-COMP:14367"/>
        <dbReference type="ChEBI" id="CHEBI:15377"/>
        <dbReference type="ChEBI" id="CHEBI:28563"/>
        <dbReference type="ChEBI" id="CHEBI:59087"/>
        <dbReference type="ChEBI" id="CHEBI:60628"/>
        <dbReference type="EC" id="3.2.1.113"/>
    </reaction>
</comment>
<dbReference type="PRINTS" id="PR00747">
    <property type="entry name" value="GLYHDRLASE47"/>
</dbReference>
<evidence type="ECO:0000256" key="11">
    <source>
        <dbReference type="PIRSR" id="PIRSR601382-2"/>
    </source>
</evidence>
<evidence type="ECO:0000256" key="3">
    <source>
        <dbReference type="ARBA" id="ARBA00007658"/>
    </source>
</evidence>
<keyword evidence="11" id="KW-0106">Calcium</keyword>
<keyword evidence="4" id="KW-0732">Signal</keyword>
<feature type="binding site" evidence="11">
    <location>
        <position position="438"/>
    </location>
    <ligand>
        <name>Ca(2+)</name>
        <dbReference type="ChEBI" id="CHEBI:29108"/>
    </ligand>
</feature>
<dbReference type="InterPro" id="IPR012341">
    <property type="entry name" value="6hp_glycosidase-like_sf"/>
</dbReference>
<keyword evidence="14" id="KW-1185">Reference proteome</keyword>
<dbReference type="PANTHER" id="PTHR11742">
    <property type="entry name" value="MANNOSYL-OLIGOSACCHARIDE ALPHA-1,2-MANNOSIDASE-RELATED"/>
    <property type="match status" value="1"/>
</dbReference>
<dbReference type="GO" id="GO:0005783">
    <property type="term" value="C:endoplasmic reticulum"/>
    <property type="evidence" value="ECO:0007669"/>
    <property type="project" value="TreeGrafter"/>
</dbReference>
<comment type="similarity">
    <text evidence="3 12">Belongs to the glycosyl hydrolase 47 family.</text>
</comment>
<evidence type="ECO:0000256" key="7">
    <source>
        <dbReference type="ARBA" id="ARBA00023180"/>
    </source>
</evidence>
<comment type="pathway">
    <text evidence="2">Protein modification; protein glycosylation.</text>
</comment>
<gene>
    <name evidence="13" type="ORF">A1O1_06711</name>
</gene>
<dbReference type="SUPFAM" id="SSF48225">
    <property type="entry name" value="Seven-hairpin glycosidases"/>
    <property type="match status" value="1"/>
</dbReference>
<evidence type="ECO:0000256" key="10">
    <source>
        <dbReference type="ARBA" id="ARBA00048605"/>
    </source>
</evidence>
<dbReference type="GO" id="GO:0036503">
    <property type="term" value="P:ERAD pathway"/>
    <property type="evidence" value="ECO:0007669"/>
    <property type="project" value="UniProtKB-ARBA"/>
</dbReference>
<dbReference type="Pfam" id="PF01532">
    <property type="entry name" value="Glyco_hydro_47"/>
    <property type="match status" value="1"/>
</dbReference>
<comment type="caution">
    <text evidence="13">The sequence shown here is derived from an EMBL/GenBank/DDBJ whole genome shotgun (WGS) entry which is preliminary data.</text>
</comment>
<dbReference type="GO" id="GO:0005509">
    <property type="term" value="F:calcium ion binding"/>
    <property type="evidence" value="ECO:0007669"/>
    <property type="project" value="InterPro"/>
</dbReference>
<dbReference type="UniPathway" id="UPA00378"/>
<evidence type="ECO:0000256" key="1">
    <source>
        <dbReference type="ARBA" id="ARBA00001913"/>
    </source>
</evidence>
<evidence type="ECO:0000256" key="8">
    <source>
        <dbReference type="ARBA" id="ARBA00023295"/>
    </source>
</evidence>